<dbReference type="FunFam" id="3.30.70.360:FF:000004">
    <property type="entry name" value="Peptidase M20 domain-containing protein 2"/>
    <property type="match status" value="1"/>
</dbReference>
<evidence type="ECO:0000313" key="4">
    <source>
        <dbReference type="EMBL" id="KIK46055.1"/>
    </source>
</evidence>
<dbReference type="Proteomes" id="UP000054485">
    <property type="component" value="Unassembled WGS sequence"/>
</dbReference>
<dbReference type="Gene3D" id="3.40.630.10">
    <property type="entry name" value="Zn peptidases"/>
    <property type="match status" value="1"/>
</dbReference>
<reference evidence="4 5" key="1">
    <citation type="submission" date="2014-04" db="EMBL/GenBank/DDBJ databases">
        <authorList>
            <consortium name="DOE Joint Genome Institute"/>
            <person name="Kuo A."/>
            <person name="Ruytinx J."/>
            <person name="Rineau F."/>
            <person name="Colpaert J."/>
            <person name="Kohler A."/>
            <person name="Nagy L.G."/>
            <person name="Floudas D."/>
            <person name="Copeland A."/>
            <person name="Barry K.W."/>
            <person name="Cichocki N."/>
            <person name="Veneault-Fourrey C."/>
            <person name="LaButti K."/>
            <person name="Lindquist E.A."/>
            <person name="Lipzen A."/>
            <person name="Lundell T."/>
            <person name="Morin E."/>
            <person name="Murat C."/>
            <person name="Sun H."/>
            <person name="Tunlid A."/>
            <person name="Henrissat B."/>
            <person name="Grigoriev I.V."/>
            <person name="Hibbett D.S."/>
            <person name="Martin F."/>
            <person name="Nordberg H.P."/>
            <person name="Cantor M.N."/>
            <person name="Hua S.X."/>
        </authorList>
    </citation>
    <scope>NUCLEOTIDE SEQUENCE [LARGE SCALE GENOMIC DNA]</scope>
    <source>
        <strain evidence="4 5">UH-Slu-Lm8-n1</strain>
    </source>
</reference>
<dbReference type="SUPFAM" id="SSF55031">
    <property type="entry name" value="Bacterial exopeptidase dimerisation domain"/>
    <property type="match status" value="1"/>
</dbReference>
<dbReference type="InterPro" id="IPR017144">
    <property type="entry name" value="Xaa-Arg_dipeptidase"/>
</dbReference>
<proteinExistence type="inferred from homology"/>
<dbReference type="InterPro" id="IPR052030">
    <property type="entry name" value="Peptidase_M20/M20A_hydrolases"/>
</dbReference>
<protein>
    <recommendedName>
        <fullName evidence="2">Peptidase M20 domain-containing protein 2</fullName>
    </recommendedName>
</protein>
<dbReference type="Pfam" id="PF01546">
    <property type="entry name" value="Peptidase_M20"/>
    <property type="match status" value="1"/>
</dbReference>
<evidence type="ECO:0000256" key="1">
    <source>
        <dbReference type="ARBA" id="ARBA00006247"/>
    </source>
</evidence>
<dbReference type="EMBL" id="KN835164">
    <property type="protein sequence ID" value="KIK46055.1"/>
    <property type="molecule type" value="Genomic_DNA"/>
</dbReference>
<dbReference type="PANTHER" id="PTHR30575">
    <property type="entry name" value="PEPTIDASE M20"/>
    <property type="match status" value="1"/>
</dbReference>
<organism evidence="4 5">
    <name type="scientific">Suillus luteus UH-Slu-Lm8-n1</name>
    <dbReference type="NCBI Taxonomy" id="930992"/>
    <lineage>
        <taxon>Eukaryota</taxon>
        <taxon>Fungi</taxon>
        <taxon>Dikarya</taxon>
        <taxon>Basidiomycota</taxon>
        <taxon>Agaricomycotina</taxon>
        <taxon>Agaricomycetes</taxon>
        <taxon>Agaricomycetidae</taxon>
        <taxon>Boletales</taxon>
        <taxon>Suillineae</taxon>
        <taxon>Suillaceae</taxon>
        <taxon>Suillus</taxon>
    </lineage>
</organism>
<sequence length="421" mass="45868">MSDVVWRPEDDPKIRPPLQEGQVYRPDILDVIETTLDGLSRELRALSLDIHDHPELKFEEKYAHDAYTAFMEKHGFTVTKNYLLETAWVATYTHGQGGRVLGVNSEMDALPGIGHACGHNLIGISGVAVALAAKAAMKRLNIDGKVVLLGTPAEEGGFGKVMLYDKGAYEEMDVCLMCHPAPGPRHSISLSGCLAISRITVEYQGHTAHAGLSPWEGQNALDAAVLAYNNVSLLRQQIKPTHRVHGIFEGKDWAPNIIPDHAIMQWLVRAPTTSEMEETRKRVISCFEAAALASGCKVQVTVGSVGNEITQNKALGDELADIVLKRYGTIDYEWGIKSASTDFGNISYLMPGLHPGFSIPTIPDGGNHTTGFTEAARSEASHDACLVVSKALAAVGMRVLTDEAFLQKVKDTFEEDKKLRV</sequence>
<dbReference type="SUPFAM" id="SSF53187">
    <property type="entry name" value="Zn-dependent exopeptidases"/>
    <property type="match status" value="1"/>
</dbReference>
<dbReference type="HOGENOM" id="CLU_031812_1_1_1"/>
<dbReference type="Gene3D" id="3.30.70.360">
    <property type="match status" value="1"/>
</dbReference>
<dbReference type="AlphaFoldDB" id="A0A0D0A7K0"/>
<dbReference type="InterPro" id="IPR011650">
    <property type="entry name" value="Peptidase_M20_dimer"/>
</dbReference>
<dbReference type="InParanoid" id="A0A0D0A7K0"/>
<dbReference type="InterPro" id="IPR002933">
    <property type="entry name" value="Peptidase_M20"/>
</dbReference>
<dbReference type="InterPro" id="IPR036264">
    <property type="entry name" value="Bact_exopeptidase_dim_dom"/>
</dbReference>
<reference evidence="5" key="2">
    <citation type="submission" date="2015-01" db="EMBL/GenBank/DDBJ databases">
        <title>Evolutionary Origins and Diversification of the Mycorrhizal Mutualists.</title>
        <authorList>
            <consortium name="DOE Joint Genome Institute"/>
            <consortium name="Mycorrhizal Genomics Consortium"/>
            <person name="Kohler A."/>
            <person name="Kuo A."/>
            <person name="Nagy L.G."/>
            <person name="Floudas D."/>
            <person name="Copeland A."/>
            <person name="Barry K.W."/>
            <person name="Cichocki N."/>
            <person name="Veneault-Fourrey C."/>
            <person name="LaButti K."/>
            <person name="Lindquist E.A."/>
            <person name="Lipzen A."/>
            <person name="Lundell T."/>
            <person name="Morin E."/>
            <person name="Murat C."/>
            <person name="Riley R."/>
            <person name="Ohm R."/>
            <person name="Sun H."/>
            <person name="Tunlid A."/>
            <person name="Henrissat B."/>
            <person name="Grigoriev I.V."/>
            <person name="Hibbett D.S."/>
            <person name="Martin F."/>
        </authorList>
    </citation>
    <scope>NUCLEOTIDE SEQUENCE [LARGE SCALE GENOMIC DNA]</scope>
    <source>
        <strain evidence="5">UH-Slu-Lm8-n1</strain>
    </source>
</reference>
<dbReference type="GO" id="GO:0016805">
    <property type="term" value="F:dipeptidase activity"/>
    <property type="evidence" value="ECO:0007669"/>
    <property type="project" value="InterPro"/>
</dbReference>
<dbReference type="PIRSF" id="PIRSF037226">
    <property type="entry name" value="Amidohydrolase_ACY1L2_prd"/>
    <property type="match status" value="1"/>
</dbReference>
<evidence type="ECO:0000259" key="3">
    <source>
        <dbReference type="Pfam" id="PF07687"/>
    </source>
</evidence>
<dbReference type="CDD" id="cd05672">
    <property type="entry name" value="M20_ACY1L2-like"/>
    <property type="match status" value="1"/>
</dbReference>
<evidence type="ECO:0000313" key="5">
    <source>
        <dbReference type="Proteomes" id="UP000054485"/>
    </source>
</evidence>
<gene>
    <name evidence="4" type="ORF">CY34DRAFT_800934</name>
</gene>
<dbReference type="PANTHER" id="PTHR30575:SF0">
    <property type="entry name" value="XAA-ARG DIPEPTIDASE"/>
    <property type="match status" value="1"/>
</dbReference>
<feature type="domain" description="Peptidase M20 dimerisation" evidence="3">
    <location>
        <begin position="199"/>
        <end position="291"/>
    </location>
</feature>
<dbReference type="OrthoDB" id="6119954at2759"/>
<dbReference type="InterPro" id="IPR017439">
    <property type="entry name" value="Amidohydrolase"/>
</dbReference>
<comment type="similarity">
    <text evidence="1 2">Belongs to the peptidase M20A family.</text>
</comment>
<keyword evidence="5" id="KW-1185">Reference proteome</keyword>
<dbReference type="STRING" id="930992.A0A0D0A7K0"/>
<accession>A0A0D0A7K0</accession>
<dbReference type="Pfam" id="PF07687">
    <property type="entry name" value="M20_dimer"/>
    <property type="match status" value="1"/>
</dbReference>
<dbReference type="NCBIfam" id="TIGR01891">
    <property type="entry name" value="amidohydrolases"/>
    <property type="match status" value="1"/>
</dbReference>
<evidence type="ECO:0000256" key="2">
    <source>
        <dbReference type="PIRNR" id="PIRNR037226"/>
    </source>
</evidence>
<name>A0A0D0A7K0_9AGAM</name>